<organism evidence="1 2">
    <name type="scientific">Rangifer tarandus platyrhynchus</name>
    <name type="common">Svalbard reindeer</name>
    <dbReference type="NCBI Taxonomy" id="3082113"/>
    <lineage>
        <taxon>Eukaryota</taxon>
        <taxon>Metazoa</taxon>
        <taxon>Chordata</taxon>
        <taxon>Craniata</taxon>
        <taxon>Vertebrata</taxon>
        <taxon>Euteleostomi</taxon>
        <taxon>Mammalia</taxon>
        <taxon>Eutheria</taxon>
        <taxon>Laurasiatheria</taxon>
        <taxon>Artiodactyla</taxon>
        <taxon>Ruminantia</taxon>
        <taxon>Pecora</taxon>
        <taxon>Cervidae</taxon>
        <taxon>Odocoileinae</taxon>
        <taxon>Rangifer</taxon>
    </lineage>
</organism>
<dbReference type="Proteomes" id="UP001176941">
    <property type="component" value="Chromosome 6"/>
</dbReference>
<dbReference type="EMBL" id="OX459942">
    <property type="protein sequence ID" value="CAI9176237.1"/>
    <property type="molecule type" value="Genomic_DNA"/>
</dbReference>
<protein>
    <submittedName>
        <fullName evidence="1">Uncharacterized protein</fullName>
    </submittedName>
</protein>
<accession>A0ABN8ZQK6</accession>
<evidence type="ECO:0000313" key="1">
    <source>
        <dbReference type="EMBL" id="CAI9176237.1"/>
    </source>
</evidence>
<evidence type="ECO:0000313" key="2">
    <source>
        <dbReference type="Proteomes" id="UP001176941"/>
    </source>
</evidence>
<proteinExistence type="predicted"/>
<sequence>MPHRCVPSRFLLEALAVSQPHLEHVRLCTLTFALQLLLPRGPPPQIEALPLASKVRRLGPALLLAPGGSMLWMDFAPTCLHLVLSTCPALPWSRCLPLHQENGKASPLARPSPSTLCPAARVGCAKQRNRAQKTSRRPRAVGPAVPSSLLLPPLSLPPAFSFGFI</sequence>
<reference evidence="1" key="1">
    <citation type="submission" date="2023-04" db="EMBL/GenBank/DDBJ databases">
        <authorList>
            <consortium name="ELIXIR-Norway"/>
        </authorList>
    </citation>
    <scope>NUCLEOTIDE SEQUENCE [LARGE SCALE GENOMIC DNA]</scope>
</reference>
<keyword evidence="2" id="KW-1185">Reference proteome</keyword>
<gene>
    <name evidence="1" type="ORF">MRATA1EN1_LOCUS25199</name>
</gene>
<name>A0ABN8ZQK6_RANTA</name>